<keyword evidence="1" id="KW-0472">Membrane</keyword>
<name>A0ABV5AJ07_9BACL</name>
<dbReference type="PANTHER" id="PTHR35337:SF1">
    <property type="entry name" value="SLR1478 PROTEIN"/>
    <property type="match status" value="1"/>
</dbReference>
<gene>
    <name evidence="2" type="ORF">KKP3000_001034</name>
</gene>
<evidence type="ECO:0000313" key="2">
    <source>
        <dbReference type="EMBL" id="MFB5192239.1"/>
    </source>
</evidence>
<dbReference type="EMBL" id="JBDXSU010000018">
    <property type="protein sequence ID" value="MFB5192239.1"/>
    <property type="molecule type" value="Genomic_DNA"/>
</dbReference>
<feature type="transmembrane region" description="Helical" evidence="1">
    <location>
        <begin position="65"/>
        <end position="88"/>
    </location>
</feature>
<dbReference type="Pfam" id="PF01944">
    <property type="entry name" value="SpoIIM"/>
    <property type="match status" value="1"/>
</dbReference>
<feature type="transmembrane region" description="Helical" evidence="1">
    <location>
        <begin position="12"/>
        <end position="32"/>
    </location>
</feature>
<feature type="transmembrane region" description="Helical" evidence="1">
    <location>
        <begin position="95"/>
        <end position="114"/>
    </location>
</feature>
<keyword evidence="1" id="KW-1133">Transmembrane helix</keyword>
<keyword evidence="1" id="KW-0812">Transmembrane</keyword>
<dbReference type="PANTHER" id="PTHR35337">
    <property type="entry name" value="SLR1478 PROTEIN"/>
    <property type="match status" value="1"/>
</dbReference>
<proteinExistence type="predicted"/>
<organism evidence="2 3">
    <name type="scientific">Alicyclobacillus fastidiosus</name>
    <dbReference type="NCBI Taxonomy" id="392011"/>
    <lineage>
        <taxon>Bacteria</taxon>
        <taxon>Bacillati</taxon>
        <taxon>Bacillota</taxon>
        <taxon>Bacilli</taxon>
        <taxon>Bacillales</taxon>
        <taxon>Alicyclobacillaceae</taxon>
        <taxon>Alicyclobacillus</taxon>
    </lineage>
</organism>
<feature type="transmembrane region" description="Helical" evidence="1">
    <location>
        <begin position="196"/>
        <end position="220"/>
    </location>
</feature>
<dbReference type="RefSeq" id="WP_275474966.1">
    <property type="nucleotide sequence ID" value="NZ_CP162940.1"/>
</dbReference>
<evidence type="ECO:0000256" key="1">
    <source>
        <dbReference type="SAM" id="Phobius"/>
    </source>
</evidence>
<dbReference type="InterPro" id="IPR002798">
    <property type="entry name" value="SpoIIM-like"/>
</dbReference>
<accession>A0ABV5AJ07</accession>
<reference evidence="2 3" key="1">
    <citation type="journal article" date="2024" name="Int. J. Mol. Sci.">
        <title>Exploration of Alicyclobacillus spp. Genome in Search of Antibiotic Resistance.</title>
        <authorList>
            <person name="Bucka-Kolendo J."/>
            <person name="Kiousi D.E."/>
            <person name="Dekowska A."/>
            <person name="Mikolajczuk-Szczyrba A."/>
            <person name="Karadedos D.M."/>
            <person name="Michael P."/>
            <person name="Galanis A."/>
            <person name="Sokolowska B."/>
        </authorList>
    </citation>
    <scope>NUCLEOTIDE SEQUENCE [LARGE SCALE GENOMIC DNA]</scope>
    <source>
        <strain evidence="2 3">KKP 3000</strain>
    </source>
</reference>
<keyword evidence="3" id="KW-1185">Reference proteome</keyword>
<comment type="caution">
    <text evidence="2">The sequence shown here is derived from an EMBL/GenBank/DDBJ whole genome shotgun (WGS) entry which is preliminary data.</text>
</comment>
<evidence type="ECO:0000313" key="3">
    <source>
        <dbReference type="Proteomes" id="UP001579974"/>
    </source>
</evidence>
<protein>
    <submittedName>
        <fullName evidence="2">Stage II sporulation protein M</fullName>
    </submittedName>
</protein>
<dbReference type="Proteomes" id="UP001579974">
    <property type="component" value="Unassembled WGS sequence"/>
</dbReference>
<feature type="transmembrane region" description="Helical" evidence="1">
    <location>
        <begin position="134"/>
        <end position="154"/>
    </location>
</feature>
<sequence>MKEVGYQRRFEIRIYFVFGLFLLVVGFLIGWLHPARVSQQIGPALKQLAQTMEHNGAQLPWPHEWLLLLLHNAGTATELALFGLAFGIFPAYSMWMNGLVSGYAVSLVVQAKGVPAWKPIVFGLLPHGIFELTAILWAAALGIGNGMALFRAIGHAFRSETPTRTADGQRKNTGESFRDAHPLRFSLLRTARSLPIIWGMLVIAATIESAITPHLIAWGIPNLQSH</sequence>